<keyword evidence="3 7" id="KW-0547">Nucleotide-binding</keyword>
<keyword evidence="11" id="KW-1185">Reference proteome</keyword>
<evidence type="ECO:0000256" key="6">
    <source>
        <dbReference type="ARBA" id="ARBA00023328"/>
    </source>
</evidence>
<evidence type="ECO:0000256" key="5">
    <source>
        <dbReference type="ARBA" id="ARBA00022840"/>
    </source>
</evidence>
<dbReference type="PANTHER" id="PTHR14030:SF4">
    <property type="entry name" value="BUB1 KINASE, ISOFORM A-RELATED"/>
    <property type="match status" value="1"/>
</dbReference>
<dbReference type="GO" id="GO:0005524">
    <property type="term" value="F:ATP binding"/>
    <property type="evidence" value="ECO:0007669"/>
    <property type="project" value="UniProtKB-UniRule"/>
</dbReference>
<dbReference type="PROSITE" id="PS00107">
    <property type="entry name" value="PROTEIN_KINASE_ATP"/>
    <property type="match status" value="1"/>
</dbReference>
<feature type="region of interest" description="Disordered" evidence="8">
    <location>
        <begin position="258"/>
        <end position="322"/>
    </location>
</feature>
<dbReference type="Gene3D" id="1.10.510.10">
    <property type="entry name" value="Transferase(Phosphotransferase) domain 1"/>
    <property type="match status" value="1"/>
</dbReference>
<feature type="region of interest" description="Disordered" evidence="8">
    <location>
        <begin position="570"/>
        <end position="606"/>
    </location>
</feature>
<feature type="compositionally biased region" description="Acidic residues" evidence="8">
    <location>
        <begin position="446"/>
        <end position="455"/>
    </location>
</feature>
<gene>
    <name evidence="10" type="ORF">CAUJ_LOCUS9511</name>
</gene>
<keyword evidence="6" id="KW-0137">Centromere</keyword>
<feature type="binding site" evidence="7">
    <location>
        <position position="728"/>
    </location>
    <ligand>
        <name>ATP</name>
        <dbReference type="ChEBI" id="CHEBI:30616"/>
    </ligand>
</feature>
<evidence type="ECO:0000259" key="9">
    <source>
        <dbReference type="PROSITE" id="PS50011"/>
    </source>
</evidence>
<dbReference type="PROSITE" id="PS00108">
    <property type="entry name" value="PROTEIN_KINASE_ST"/>
    <property type="match status" value="1"/>
</dbReference>
<dbReference type="GO" id="GO:0004672">
    <property type="term" value="F:protein kinase activity"/>
    <property type="evidence" value="ECO:0007669"/>
    <property type="project" value="InterPro"/>
</dbReference>
<dbReference type="InterPro" id="IPR008271">
    <property type="entry name" value="Ser/Thr_kinase_AS"/>
</dbReference>
<reference evidence="10" key="1">
    <citation type="submission" date="2020-10" db="EMBL/GenBank/DDBJ databases">
        <authorList>
            <person name="Kikuchi T."/>
        </authorList>
    </citation>
    <scope>NUCLEOTIDE SEQUENCE</scope>
    <source>
        <strain evidence="10">NKZ352</strain>
    </source>
</reference>
<evidence type="ECO:0000256" key="4">
    <source>
        <dbReference type="ARBA" id="ARBA00022838"/>
    </source>
</evidence>
<dbReference type="EMBL" id="CAJGYM010000036">
    <property type="protein sequence ID" value="CAD6193592.1"/>
    <property type="molecule type" value="Genomic_DNA"/>
</dbReference>
<dbReference type="Pfam" id="PF00069">
    <property type="entry name" value="Pkinase"/>
    <property type="match status" value="1"/>
</dbReference>
<keyword evidence="5 7" id="KW-0067">ATP-binding</keyword>
<evidence type="ECO:0000313" key="11">
    <source>
        <dbReference type="Proteomes" id="UP000835052"/>
    </source>
</evidence>
<dbReference type="GO" id="GO:0007094">
    <property type="term" value="P:mitotic spindle assembly checkpoint signaling"/>
    <property type="evidence" value="ECO:0007669"/>
    <property type="project" value="InterPro"/>
</dbReference>
<evidence type="ECO:0000256" key="3">
    <source>
        <dbReference type="ARBA" id="ARBA00022741"/>
    </source>
</evidence>
<sequence>MGVLAMTPGALKVVKTLFNHLMSPESNVETLQCFALQCQIFADRGEYFVVRDKAFAAFRECSHREGMKESDGLLHLLKVVAKNSRSGSTGVYETLDSQSRFSNSLQFHLQWAELYGQKRDLEGFKKVLELARDRLVGKQSLENLESGFRDLADEYFPGDVDKLFSQMDDTNIIFKPLTPNGNQRKGRRRSSVAILQRAAASSNPTAVVSSFGPKTRTLIRPEFICRSDGYFGISVEEFRAAQLSDDQGGDMDITEMEEAHNPQNGQTRRDSGIVKNIFEPPKTNSDAVIQRMNEIEKENRRRKMSQIEEEQKSEKTLDDSLLDCTDDKRPRFHSPLAPAKTKSNVSSLRDKTIVLSSDSARSGTATDRTLGVDSSFTLENVHSAQKGGLSTKEGRISSQKPEISFTETAYNEARALFSDTVHLKDGSGGEEDLTTAVKGKSPPVEESFDVLDDPDPTMLVHSEKRQSDLPSSGLNVVFDLESSEESPRLKSDEIEQITSPNEHHPHGADESIIMGNFFRRSGISAVTSTPMESGVFVSAEEFFGNSHANDVLKSKHEDDDGVFAMPKMPPAGFRRQSLANTTRTNTALSVKNESQNKSKSSSALEKDISVSDVLESDIRRLSIGGVENISQKTAEVDLNETTGESKRRRSEVITGMNPWDPSIRKKIMASVRPPTHLHEFEGICPKVQAMRDLTVSGEKVQILTLIGQGGYAKVYKGKLEDDTCIAVKYEVPSCAWEVYVCDQIRHRLLKNANADLVNISNNAVMQITDAYIYKNASLIFNAFHEYGTLLDLTNSVHDPHWMHVLFVAIQMARIVRSVHGTMIVHGDIKPDNFMITKKIDAELSSADVLDDYVIKLIDWGRSIDLASFRDSTFKGRAGTECFDCPEMIDGRPWTYQPDYFGYIASVVLIATGKYESLKVDGFSLGEYRLPAVIKRRLVIRDMLTEMIHQFLNIPSCNELPSWDAVIEKMESFWHANFTAVEWRSVVGRFNGAISSFASR</sequence>
<evidence type="ECO:0000256" key="8">
    <source>
        <dbReference type="SAM" id="MobiDB-lite"/>
    </source>
</evidence>
<comment type="subcellular location">
    <subcellularLocation>
        <location evidence="1">Chromosome</location>
        <location evidence="1">Centromere</location>
        <location evidence="1">Kinetochore</location>
    </subcellularLocation>
</comment>
<dbReference type="InterPro" id="IPR017441">
    <property type="entry name" value="Protein_kinase_ATP_BS"/>
</dbReference>
<evidence type="ECO:0000256" key="1">
    <source>
        <dbReference type="ARBA" id="ARBA00004629"/>
    </source>
</evidence>
<comment type="caution">
    <text evidence="10">The sequence shown here is derived from an EMBL/GenBank/DDBJ whole genome shotgun (WGS) entry which is preliminary data.</text>
</comment>
<dbReference type="PANTHER" id="PTHR14030">
    <property type="entry name" value="MITOTIC CHECKPOINT SERINE/THREONINE-PROTEIN KINASE BUB1"/>
    <property type="match status" value="1"/>
</dbReference>
<evidence type="ECO:0000256" key="7">
    <source>
        <dbReference type="PROSITE-ProRule" id="PRU10141"/>
    </source>
</evidence>
<dbReference type="InterPro" id="IPR015661">
    <property type="entry name" value="Bub1/Mad3"/>
</dbReference>
<feature type="compositionally biased region" description="Polar residues" evidence="8">
    <location>
        <begin position="577"/>
        <end position="588"/>
    </location>
</feature>
<name>A0A8S1HER8_9PELO</name>
<dbReference type="InterPro" id="IPR000719">
    <property type="entry name" value="Prot_kinase_dom"/>
</dbReference>
<dbReference type="GO" id="GO:0051754">
    <property type="term" value="P:meiotic sister chromatid cohesion, centromeric"/>
    <property type="evidence" value="ECO:0007669"/>
    <property type="project" value="TreeGrafter"/>
</dbReference>
<feature type="compositionally biased region" description="Low complexity" evidence="8">
    <location>
        <begin position="589"/>
        <end position="602"/>
    </location>
</feature>
<dbReference type="GO" id="GO:0005634">
    <property type="term" value="C:nucleus"/>
    <property type="evidence" value="ECO:0007669"/>
    <property type="project" value="TreeGrafter"/>
</dbReference>
<dbReference type="Proteomes" id="UP000835052">
    <property type="component" value="Unassembled WGS sequence"/>
</dbReference>
<feature type="domain" description="Protein kinase" evidence="9">
    <location>
        <begin position="700"/>
        <end position="999"/>
    </location>
</feature>
<feature type="region of interest" description="Disordered" evidence="8">
    <location>
        <begin position="425"/>
        <end position="472"/>
    </location>
</feature>
<dbReference type="PROSITE" id="PS50011">
    <property type="entry name" value="PROTEIN_KINASE_DOM"/>
    <property type="match status" value="1"/>
</dbReference>
<dbReference type="InterPro" id="IPR011009">
    <property type="entry name" value="Kinase-like_dom_sf"/>
</dbReference>
<keyword evidence="2" id="KW-0158">Chromosome</keyword>
<keyword evidence="4" id="KW-0995">Kinetochore</keyword>
<dbReference type="AlphaFoldDB" id="A0A8S1HER8"/>
<organism evidence="10 11">
    <name type="scientific">Caenorhabditis auriculariae</name>
    <dbReference type="NCBI Taxonomy" id="2777116"/>
    <lineage>
        <taxon>Eukaryota</taxon>
        <taxon>Metazoa</taxon>
        <taxon>Ecdysozoa</taxon>
        <taxon>Nematoda</taxon>
        <taxon>Chromadorea</taxon>
        <taxon>Rhabditida</taxon>
        <taxon>Rhabditina</taxon>
        <taxon>Rhabditomorpha</taxon>
        <taxon>Rhabditoidea</taxon>
        <taxon>Rhabditidae</taxon>
        <taxon>Peloderinae</taxon>
        <taxon>Caenorhabditis</taxon>
    </lineage>
</organism>
<dbReference type="GO" id="GO:0032991">
    <property type="term" value="C:protein-containing complex"/>
    <property type="evidence" value="ECO:0007669"/>
    <property type="project" value="UniProtKB-ARBA"/>
</dbReference>
<evidence type="ECO:0000256" key="2">
    <source>
        <dbReference type="ARBA" id="ARBA00022454"/>
    </source>
</evidence>
<dbReference type="SMART" id="SM00220">
    <property type="entry name" value="S_TKc"/>
    <property type="match status" value="1"/>
</dbReference>
<evidence type="ECO:0000313" key="10">
    <source>
        <dbReference type="EMBL" id="CAD6193592.1"/>
    </source>
</evidence>
<dbReference type="OrthoDB" id="248495at2759"/>
<proteinExistence type="predicted"/>
<dbReference type="GO" id="GO:0000776">
    <property type="term" value="C:kinetochore"/>
    <property type="evidence" value="ECO:0007669"/>
    <property type="project" value="UniProtKB-KW"/>
</dbReference>
<dbReference type="SUPFAM" id="SSF56112">
    <property type="entry name" value="Protein kinase-like (PK-like)"/>
    <property type="match status" value="1"/>
</dbReference>
<protein>
    <recommendedName>
        <fullName evidence="9">Protein kinase domain-containing protein</fullName>
    </recommendedName>
</protein>
<accession>A0A8S1HER8</accession>
<feature type="compositionally biased region" description="Basic and acidic residues" evidence="8">
    <location>
        <begin position="293"/>
        <end position="318"/>
    </location>
</feature>